<dbReference type="Gene3D" id="3.10.350.10">
    <property type="entry name" value="LysM domain"/>
    <property type="match status" value="1"/>
</dbReference>
<keyword evidence="1" id="KW-1133">Transmembrane helix</keyword>
<feature type="transmembrane region" description="Helical" evidence="1">
    <location>
        <begin position="50"/>
        <end position="73"/>
    </location>
</feature>
<gene>
    <name evidence="3" type="ORF">GGC33_06845</name>
</gene>
<keyword evidence="1" id="KW-0472">Membrane</keyword>
<sequence>MTEKLTCPVCDRTEIETNICPNCETDLSTIKLLKELPQVEEKDNKKSQKLFIITLASVLIMGLLVGNLTGYFVSKNNFNNRLQAINQNKNQSTEVAKKSEAIKSELNWCGGFNYRVKSGDSLYMLGLRFYGDGDGWQLIFQANPTINNPQNLQIGQVILIPNLTELCQTNQSYMQR</sequence>
<dbReference type="CDD" id="cd00118">
    <property type="entry name" value="LysM"/>
    <property type="match status" value="1"/>
</dbReference>
<name>A0A844GRQ5_9CHRO</name>
<dbReference type="EMBL" id="WMIA01000006">
    <property type="protein sequence ID" value="MTF38640.1"/>
    <property type="molecule type" value="Genomic_DNA"/>
</dbReference>
<dbReference type="Proteomes" id="UP000437131">
    <property type="component" value="Unassembled WGS sequence"/>
</dbReference>
<dbReference type="InterPro" id="IPR018392">
    <property type="entry name" value="LysM"/>
</dbReference>
<proteinExistence type="predicted"/>
<dbReference type="SUPFAM" id="SSF54106">
    <property type="entry name" value="LysM domain"/>
    <property type="match status" value="1"/>
</dbReference>
<dbReference type="AlphaFoldDB" id="A0A844GRQ5"/>
<keyword evidence="1" id="KW-0812">Transmembrane</keyword>
<dbReference type="Pfam" id="PF01476">
    <property type="entry name" value="LysM"/>
    <property type="match status" value="1"/>
</dbReference>
<dbReference type="PROSITE" id="PS51782">
    <property type="entry name" value="LYSM"/>
    <property type="match status" value="1"/>
</dbReference>
<accession>A0A844GRQ5</accession>
<evidence type="ECO:0000259" key="2">
    <source>
        <dbReference type="PROSITE" id="PS51782"/>
    </source>
</evidence>
<evidence type="ECO:0000313" key="4">
    <source>
        <dbReference type="Proteomes" id="UP000437131"/>
    </source>
</evidence>
<reference evidence="3 4" key="1">
    <citation type="submission" date="2019-11" db="EMBL/GenBank/DDBJ databases">
        <title>Isolation of a new High Light Tolerant Cyanobacteria.</title>
        <authorList>
            <person name="Dobson Z."/>
            <person name="Vaughn N."/>
            <person name="Vaughn M."/>
            <person name="Fromme P."/>
            <person name="Mazor Y."/>
        </authorList>
    </citation>
    <scope>NUCLEOTIDE SEQUENCE [LARGE SCALE GENOMIC DNA]</scope>
    <source>
        <strain evidence="3 4">0216</strain>
    </source>
</reference>
<organism evidence="3 4">
    <name type="scientific">Cyanobacterium aponinum 0216</name>
    <dbReference type="NCBI Taxonomy" id="2676140"/>
    <lineage>
        <taxon>Bacteria</taxon>
        <taxon>Bacillati</taxon>
        <taxon>Cyanobacteriota</taxon>
        <taxon>Cyanophyceae</taxon>
        <taxon>Oscillatoriophycideae</taxon>
        <taxon>Chroococcales</taxon>
        <taxon>Geminocystaceae</taxon>
        <taxon>Cyanobacterium</taxon>
    </lineage>
</organism>
<feature type="domain" description="LysM" evidence="2">
    <location>
        <begin position="112"/>
        <end position="160"/>
    </location>
</feature>
<dbReference type="RefSeq" id="WP_155083538.1">
    <property type="nucleotide sequence ID" value="NZ_WMIA01000006.1"/>
</dbReference>
<dbReference type="SMART" id="SM00257">
    <property type="entry name" value="LysM"/>
    <property type="match status" value="1"/>
</dbReference>
<evidence type="ECO:0000313" key="3">
    <source>
        <dbReference type="EMBL" id="MTF38640.1"/>
    </source>
</evidence>
<dbReference type="InterPro" id="IPR036779">
    <property type="entry name" value="LysM_dom_sf"/>
</dbReference>
<comment type="caution">
    <text evidence="3">The sequence shown here is derived from an EMBL/GenBank/DDBJ whole genome shotgun (WGS) entry which is preliminary data.</text>
</comment>
<evidence type="ECO:0000256" key="1">
    <source>
        <dbReference type="SAM" id="Phobius"/>
    </source>
</evidence>
<protein>
    <submittedName>
        <fullName evidence="3">LysM peptidoglycan-binding domain-containing protein</fullName>
    </submittedName>
</protein>